<name>A0A1G5CK75_9FIRM</name>
<reference evidence="2" key="1">
    <citation type="submission" date="2016-10" db="EMBL/GenBank/DDBJ databases">
        <authorList>
            <person name="Varghese N."/>
            <person name="Submissions S."/>
        </authorList>
    </citation>
    <scope>NUCLEOTIDE SEQUENCE [LARGE SCALE GENOMIC DNA]</scope>
    <source>
        <strain evidence="2">XBD2006</strain>
    </source>
</reference>
<keyword evidence="2" id="KW-1185">Reference proteome</keyword>
<gene>
    <name evidence="1" type="ORF">SAMN02910451_01172</name>
</gene>
<dbReference type="EMBL" id="FMUR01000006">
    <property type="protein sequence ID" value="SCY02895.1"/>
    <property type="molecule type" value="Genomic_DNA"/>
</dbReference>
<evidence type="ECO:0008006" key="3">
    <source>
        <dbReference type="Google" id="ProtNLM"/>
    </source>
</evidence>
<proteinExistence type="predicted"/>
<accession>A0A1G5CK75</accession>
<dbReference type="Proteomes" id="UP000183047">
    <property type="component" value="Unassembled WGS sequence"/>
</dbReference>
<sequence>MLKKRVLQIFFICLTIFTLWYLDGVFCIKSAHGINQARGLYYQPKNTIDVVMMGSSHVHCDIDTGLLWNEHGIASYDYSAAEQPLWCTYYYLREFCKYQNPKVVVLDLYSPARFKDDYQYVWLNQNLNGMRFSMNKLGMIVDSVEPRKIGRIFPDFVTYHGRVDTLKAEDFLYPFTVRKDLQNFKGFTPYLKREPQEEPVIDETASVGVTVKSEIYLTKIIEYTQENDIELFLVVTPYITSAEDEKVYNRLKEIAEYYGVQFNSTNYDYGEIGLDFEKDFNDESHLNYWGAYKFTHYLGGELKRRFEIPDRRGEKGYDSWQKNYEEIAEYVKENT</sequence>
<evidence type="ECO:0000313" key="1">
    <source>
        <dbReference type="EMBL" id="SCY02895.1"/>
    </source>
</evidence>
<evidence type="ECO:0000313" key="2">
    <source>
        <dbReference type="Proteomes" id="UP000183047"/>
    </source>
</evidence>
<dbReference type="OrthoDB" id="9796702at2"/>
<protein>
    <recommendedName>
        <fullName evidence="3">SGNH/GDSL hydrolase family protein</fullName>
    </recommendedName>
</protein>
<dbReference type="RefSeq" id="WP_074461852.1">
    <property type="nucleotide sequence ID" value="NZ_FMUR01000006.1"/>
</dbReference>
<dbReference type="AlphaFoldDB" id="A0A1G5CK75"/>
<organism evidence="1 2">
    <name type="scientific">Butyrivibrio hungatei</name>
    <dbReference type="NCBI Taxonomy" id="185008"/>
    <lineage>
        <taxon>Bacteria</taxon>
        <taxon>Bacillati</taxon>
        <taxon>Bacillota</taxon>
        <taxon>Clostridia</taxon>
        <taxon>Lachnospirales</taxon>
        <taxon>Lachnospiraceae</taxon>
        <taxon>Butyrivibrio</taxon>
    </lineage>
</organism>